<dbReference type="InterPro" id="IPR042100">
    <property type="entry name" value="Bug_dom1"/>
</dbReference>
<dbReference type="PANTHER" id="PTHR42928:SF5">
    <property type="entry name" value="BLR1237 PROTEIN"/>
    <property type="match status" value="1"/>
</dbReference>
<sequence length="315" mass="33448">MIRRKFIALAATALTLLPLVATAQDYPSQPIKIIVPFAPGGGSDTVARAFQIALEETGALGTNVVVVNMPGAGGSLGGNAVASAEPDGYTLGMWHFGMLTSKALGVSQVAPEDVETIALTGRWNSIMIARSDSGYETLKDVVDFALANPGAVTEATALGSETHIQHEMLKSKVEGLDIRLVNIGGGAKRLAAILGGHADITIHSMGEYVGSPNPDIKALVQFSPERHPAMPDIPTAKELGIDQVWNNYNWVFAPKGTPPERLEILENAFRTAYESESFQAMLKQRALTNEFLTAEDAPAAYGPTFQEVMAAASKM</sequence>
<evidence type="ECO:0000313" key="4">
    <source>
        <dbReference type="Proteomes" id="UP001596107"/>
    </source>
</evidence>
<dbReference type="Pfam" id="PF03401">
    <property type="entry name" value="TctC"/>
    <property type="match status" value="1"/>
</dbReference>
<evidence type="ECO:0000313" key="3">
    <source>
        <dbReference type="EMBL" id="MFC5585042.1"/>
    </source>
</evidence>
<accession>A0ABW0T764</accession>
<keyword evidence="4" id="KW-1185">Reference proteome</keyword>
<dbReference type="InterPro" id="IPR005064">
    <property type="entry name" value="BUG"/>
</dbReference>
<dbReference type="CDD" id="cd07012">
    <property type="entry name" value="PBP2_Bug_TTT"/>
    <property type="match status" value="1"/>
</dbReference>
<dbReference type="Proteomes" id="UP001596107">
    <property type="component" value="Unassembled WGS sequence"/>
</dbReference>
<proteinExistence type="inferred from homology"/>
<dbReference type="EMBL" id="JBHSNB010000001">
    <property type="protein sequence ID" value="MFC5585042.1"/>
    <property type="molecule type" value="Genomic_DNA"/>
</dbReference>
<feature type="chain" id="PRO_5046714039" evidence="2">
    <location>
        <begin position="24"/>
        <end position="315"/>
    </location>
</feature>
<evidence type="ECO:0000256" key="1">
    <source>
        <dbReference type="ARBA" id="ARBA00006987"/>
    </source>
</evidence>
<dbReference type="RefSeq" id="WP_223019213.1">
    <property type="nucleotide sequence ID" value="NZ_CP078143.1"/>
</dbReference>
<comment type="similarity">
    <text evidence="1">Belongs to the UPF0065 (bug) family.</text>
</comment>
<keyword evidence="2" id="KW-0732">Signal</keyword>
<evidence type="ECO:0000256" key="2">
    <source>
        <dbReference type="SAM" id="SignalP"/>
    </source>
</evidence>
<gene>
    <name evidence="3" type="ORF">ACFPOD_07965</name>
</gene>
<organism evidence="3 4">
    <name type="scientific">Nitratireductor kimnyeongensis</name>
    <dbReference type="NCBI Taxonomy" id="430679"/>
    <lineage>
        <taxon>Bacteria</taxon>
        <taxon>Pseudomonadati</taxon>
        <taxon>Pseudomonadota</taxon>
        <taxon>Alphaproteobacteria</taxon>
        <taxon>Hyphomicrobiales</taxon>
        <taxon>Phyllobacteriaceae</taxon>
        <taxon>Nitratireductor</taxon>
    </lineage>
</organism>
<dbReference type="Gene3D" id="3.40.190.10">
    <property type="entry name" value="Periplasmic binding protein-like II"/>
    <property type="match status" value="1"/>
</dbReference>
<dbReference type="PANTHER" id="PTHR42928">
    <property type="entry name" value="TRICARBOXYLATE-BINDING PROTEIN"/>
    <property type="match status" value="1"/>
</dbReference>
<dbReference type="Gene3D" id="3.40.190.150">
    <property type="entry name" value="Bordetella uptake gene, domain 1"/>
    <property type="match status" value="1"/>
</dbReference>
<feature type="signal peptide" evidence="2">
    <location>
        <begin position="1"/>
        <end position="23"/>
    </location>
</feature>
<protein>
    <submittedName>
        <fullName evidence="3">Bug family tripartite tricarboxylate transporter substrate binding protein</fullName>
    </submittedName>
</protein>
<reference evidence="4" key="1">
    <citation type="journal article" date="2019" name="Int. J. Syst. Evol. Microbiol.">
        <title>The Global Catalogue of Microorganisms (GCM) 10K type strain sequencing project: providing services to taxonomists for standard genome sequencing and annotation.</title>
        <authorList>
            <consortium name="The Broad Institute Genomics Platform"/>
            <consortium name="The Broad Institute Genome Sequencing Center for Infectious Disease"/>
            <person name="Wu L."/>
            <person name="Ma J."/>
        </authorList>
    </citation>
    <scope>NUCLEOTIDE SEQUENCE [LARGE SCALE GENOMIC DNA]</scope>
    <source>
        <strain evidence="4">JCM 3366</strain>
    </source>
</reference>
<name>A0ABW0T764_9HYPH</name>
<comment type="caution">
    <text evidence="3">The sequence shown here is derived from an EMBL/GenBank/DDBJ whole genome shotgun (WGS) entry which is preliminary data.</text>
</comment>
<dbReference type="PIRSF" id="PIRSF017082">
    <property type="entry name" value="YflP"/>
    <property type="match status" value="1"/>
</dbReference>